<dbReference type="GO" id="GO:0005634">
    <property type="term" value="C:nucleus"/>
    <property type="evidence" value="ECO:0007669"/>
    <property type="project" value="UniProtKB-SubCell"/>
</dbReference>
<dbReference type="SUPFAM" id="SSF57667">
    <property type="entry name" value="beta-beta-alpha zinc fingers"/>
    <property type="match status" value="1"/>
</dbReference>
<dbReference type="AlphaFoldDB" id="A0A6S7IQV8"/>
<evidence type="ECO:0000313" key="11">
    <source>
        <dbReference type="EMBL" id="CAB4020086.1"/>
    </source>
</evidence>
<keyword evidence="5" id="KW-0862">Zinc</keyword>
<keyword evidence="9" id="KW-0539">Nucleus</keyword>
<keyword evidence="2" id="KW-0479">Metal-binding</keyword>
<keyword evidence="8" id="KW-0804">Transcription</keyword>
<evidence type="ECO:0000256" key="7">
    <source>
        <dbReference type="ARBA" id="ARBA00023125"/>
    </source>
</evidence>
<evidence type="ECO:0000256" key="4">
    <source>
        <dbReference type="ARBA" id="ARBA00022771"/>
    </source>
</evidence>
<evidence type="ECO:0000256" key="5">
    <source>
        <dbReference type="ARBA" id="ARBA00022833"/>
    </source>
</evidence>
<evidence type="ECO:0000313" key="12">
    <source>
        <dbReference type="Proteomes" id="UP001152795"/>
    </source>
</evidence>
<dbReference type="GO" id="GO:0008270">
    <property type="term" value="F:zinc ion binding"/>
    <property type="evidence" value="ECO:0007669"/>
    <property type="project" value="UniProtKB-KW"/>
</dbReference>
<dbReference type="InterPro" id="IPR036236">
    <property type="entry name" value="Znf_C2H2_sf"/>
</dbReference>
<evidence type="ECO:0000256" key="10">
    <source>
        <dbReference type="SAM" id="MobiDB-lite"/>
    </source>
</evidence>
<evidence type="ECO:0000256" key="2">
    <source>
        <dbReference type="ARBA" id="ARBA00022723"/>
    </source>
</evidence>
<evidence type="ECO:0000256" key="8">
    <source>
        <dbReference type="ARBA" id="ARBA00023163"/>
    </source>
</evidence>
<evidence type="ECO:0000256" key="3">
    <source>
        <dbReference type="ARBA" id="ARBA00022737"/>
    </source>
</evidence>
<evidence type="ECO:0000256" key="1">
    <source>
        <dbReference type="ARBA" id="ARBA00004123"/>
    </source>
</evidence>
<keyword evidence="7" id="KW-0238">DNA-binding</keyword>
<protein>
    <submittedName>
        <fullName evidence="11">---NA</fullName>
    </submittedName>
</protein>
<sequence>MNDVTLIKSLPERVLRLHVATTKVNDQTCLGDTIKPAVITALAHFWRSCMTFTMKIAIGVPHVEQNVYTEWESILDSLSASELERLENDAILECALPDDPFESFTNEDWQRVDASVRQNTGYRCDKCDKVYKHSSNLSRHKRTHGHNKRENSGKLKT</sequence>
<dbReference type="PROSITE" id="PS00028">
    <property type="entry name" value="ZINC_FINGER_C2H2_1"/>
    <property type="match status" value="1"/>
</dbReference>
<keyword evidence="4" id="KW-0863">Zinc-finger</keyword>
<comment type="caution">
    <text evidence="11">The sequence shown here is derived from an EMBL/GenBank/DDBJ whole genome shotgun (WGS) entry which is preliminary data.</text>
</comment>
<dbReference type="Gene3D" id="3.30.160.60">
    <property type="entry name" value="Classic Zinc Finger"/>
    <property type="match status" value="1"/>
</dbReference>
<reference evidence="11" key="1">
    <citation type="submission" date="2020-04" db="EMBL/GenBank/DDBJ databases">
        <authorList>
            <person name="Alioto T."/>
            <person name="Alioto T."/>
            <person name="Gomez Garrido J."/>
        </authorList>
    </citation>
    <scope>NUCLEOTIDE SEQUENCE</scope>
    <source>
        <strain evidence="11">A484AB</strain>
    </source>
</reference>
<accession>A0A6S7IQV8</accession>
<feature type="compositionally biased region" description="Basic residues" evidence="10">
    <location>
        <begin position="138"/>
        <end position="147"/>
    </location>
</feature>
<dbReference type="FunFam" id="3.30.160.60:FF:001228">
    <property type="entry name" value="Zinc finger protein 236"/>
    <property type="match status" value="1"/>
</dbReference>
<dbReference type="Proteomes" id="UP001152795">
    <property type="component" value="Unassembled WGS sequence"/>
</dbReference>
<feature type="compositionally biased region" description="Basic and acidic residues" evidence="10">
    <location>
        <begin position="148"/>
        <end position="157"/>
    </location>
</feature>
<keyword evidence="3" id="KW-0677">Repeat</keyword>
<keyword evidence="6" id="KW-0805">Transcription regulation</keyword>
<dbReference type="Pfam" id="PF00096">
    <property type="entry name" value="zf-C2H2"/>
    <property type="match status" value="1"/>
</dbReference>
<dbReference type="GO" id="GO:0003677">
    <property type="term" value="F:DNA binding"/>
    <property type="evidence" value="ECO:0007669"/>
    <property type="project" value="UniProtKB-KW"/>
</dbReference>
<dbReference type="InterPro" id="IPR013087">
    <property type="entry name" value="Znf_C2H2_type"/>
</dbReference>
<proteinExistence type="predicted"/>
<dbReference type="SMART" id="SM00355">
    <property type="entry name" value="ZnF_C2H2"/>
    <property type="match status" value="1"/>
</dbReference>
<comment type="subcellular location">
    <subcellularLocation>
        <location evidence="1">Nucleus</location>
    </subcellularLocation>
</comment>
<feature type="region of interest" description="Disordered" evidence="10">
    <location>
        <begin position="137"/>
        <end position="157"/>
    </location>
</feature>
<dbReference type="EMBL" id="CACRXK020010775">
    <property type="protein sequence ID" value="CAB4020086.1"/>
    <property type="molecule type" value="Genomic_DNA"/>
</dbReference>
<dbReference type="PROSITE" id="PS50157">
    <property type="entry name" value="ZINC_FINGER_C2H2_2"/>
    <property type="match status" value="1"/>
</dbReference>
<organism evidence="11 12">
    <name type="scientific">Paramuricea clavata</name>
    <name type="common">Red gorgonian</name>
    <name type="synonym">Violescent sea-whip</name>
    <dbReference type="NCBI Taxonomy" id="317549"/>
    <lineage>
        <taxon>Eukaryota</taxon>
        <taxon>Metazoa</taxon>
        <taxon>Cnidaria</taxon>
        <taxon>Anthozoa</taxon>
        <taxon>Octocorallia</taxon>
        <taxon>Malacalcyonacea</taxon>
        <taxon>Plexauridae</taxon>
        <taxon>Paramuricea</taxon>
    </lineage>
</organism>
<evidence type="ECO:0000256" key="9">
    <source>
        <dbReference type="ARBA" id="ARBA00023242"/>
    </source>
</evidence>
<evidence type="ECO:0000256" key="6">
    <source>
        <dbReference type="ARBA" id="ARBA00023015"/>
    </source>
</evidence>
<keyword evidence="12" id="KW-1185">Reference proteome</keyword>
<name>A0A6S7IQV8_PARCT</name>
<gene>
    <name evidence="11" type="ORF">PACLA_8A051450</name>
</gene>